<gene>
    <name evidence="1" type="ORF">QC825_08515</name>
</gene>
<evidence type="ECO:0000313" key="2">
    <source>
        <dbReference type="Proteomes" id="UP001269375"/>
    </source>
</evidence>
<evidence type="ECO:0008006" key="3">
    <source>
        <dbReference type="Google" id="ProtNLM"/>
    </source>
</evidence>
<dbReference type="PANTHER" id="PTHR11102">
    <property type="entry name" value="SEL-1-LIKE PROTEIN"/>
    <property type="match status" value="1"/>
</dbReference>
<dbReference type="RefSeq" id="WP_251594484.1">
    <property type="nucleotide sequence ID" value="NZ_JAMLJI010000004.1"/>
</dbReference>
<dbReference type="SUPFAM" id="SSF81901">
    <property type="entry name" value="HCP-like"/>
    <property type="match status" value="1"/>
</dbReference>
<dbReference type="Proteomes" id="UP001269375">
    <property type="component" value="Unassembled WGS sequence"/>
</dbReference>
<name>A0ABU1GVP3_9GAMM</name>
<sequence>MAAFLFLFVLFSEFVSADGKLEDGVYLYNIDSEKSAIPYLRSEAKEGDSIAQRLLAYKLSYMGSMTSESLKWYLASAENGDLYSMIALGRVDACKSSNFCSPDNGGWFDYFIKEAKSRSESNDGKAMRALSYYYGLIGDNDEKYRWLKRSAKSGYARAQYDLAMEIKKGKGFYWSETSRNKDVEEWYKKSSDNGFYPATIALSSLYFNVEKYKEGKNLLHEAFDDGFVGAFDVMYRCTSGMSLRYRDLVCGDLKVNKPEAWGIMLYMNDYGVYVDEASEYEDSFTYEERKEAEKYYQELKSKIPRLFGQRVVY</sequence>
<dbReference type="InterPro" id="IPR011990">
    <property type="entry name" value="TPR-like_helical_dom_sf"/>
</dbReference>
<keyword evidence="2" id="KW-1185">Reference proteome</keyword>
<reference evidence="1 2" key="1">
    <citation type="submission" date="2023-04" db="EMBL/GenBank/DDBJ databases">
        <title>A long-awaited taxogenomic arrangement of the family Halomonadaceae.</title>
        <authorList>
            <person name="De La Haba R."/>
            <person name="Chuvochina M."/>
            <person name="Wittouck S."/>
            <person name="Arahal D.R."/>
            <person name="Sanchez-Porro C."/>
            <person name="Hugenholtz P."/>
            <person name="Ventosa A."/>
        </authorList>
    </citation>
    <scope>NUCLEOTIDE SEQUENCE [LARGE SCALE GENOMIC DNA]</scope>
    <source>
        <strain evidence="1 2">DSM 22428</strain>
    </source>
</reference>
<dbReference type="EMBL" id="JARWAO010000004">
    <property type="protein sequence ID" value="MDR5896111.1"/>
    <property type="molecule type" value="Genomic_DNA"/>
</dbReference>
<dbReference type="InterPro" id="IPR050767">
    <property type="entry name" value="Sel1_AlgK"/>
</dbReference>
<dbReference type="Gene3D" id="1.25.40.10">
    <property type="entry name" value="Tetratricopeptide repeat domain"/>
    <property type="match status" value="2"/>
</dbReference>
<dbReference type="PANTHER" id="PTHR11102:SF160">
    <property type="entry name" value="ERAD-ASSOCIATED E3 UBIQUITIN-PROTEIN LIGASE COMPONENT HRD3"/>
    <property type="match status" value="1"/>
</dbReference>
<organism evidence="1 2">
    <name type="scientific">Larsenimonas suaedae</name>
    <dbReference type="NCBI Taxonomy" id="1851019"/>
    <lineage>
        <taxon>Bacteria</taxon>
        <taxon>Pseudomonadati</taxon>
        <taxon>Pseudomonadota</taxon>
        <taxon>Gammaproteobacteria</taxon>
        <taxon>Oceanospirillales</taxon>
        <taxon>Halomonadaceae</taxon>
        <taxon>Larsenimonas</taxon>
    </lineage>
</organism>
<accession>A0ABU1GVP3</accession>
<protein>
    <recommendedName>
        <fullName evidence="3">Sel1 repeat family protein</fullName>
    </recommendedName>
</protein>
<evidence type="ECO:0000313" key="1">
    <source>
        <dbReference type="EMBL" id="MDR5896111.1"/>
    </source>
</evidence>
<proteinExistence type="predicted"/>
<comment type="caution">
    <text evidence="1">The sequence shown here is derived from an EMBL/GenBank/DDBJ whole genome shotgun (WGS) entry which is preliminary data.</text>
</comment>